<comment type="caution">
    <text evidence="1">The sequence shown here is derived from an EMBL/GenBank/DDBJ whole genome shotgun (WGS) entry which is preliminary data.</text>
</comment>
<protein>
    <submittedName>
        <fullName evidence="1">16640_t:CDS:1</fullName>
    </submittedName>
</protein>
<proteinExistence type="predicted"/>
<dbReference type="Proteomes" id="UP000789920">
    <property type="component" value="Unassembled WGS sequence"/>
</dbReference>
<organism evidence="1 2">
    <name type="scientific">Racocetra persica</name>
    <dbReference type="NCBI Taxonomy" id="160502"/>
    <lineage>
        <taxon>Eukaryota</taxon>
        <taxon>Fungi</taxon>
        <taxon>Fungi incertae sedis</taxon>
        <taxon>Mucoromycota</taxon>
        <taxon>Glomeromycotina</taxon>
        <taxon>Glomeromycetes</taxon>
        <taxon>Diversisporales</taxon>
        <taxon>Gigasporaceae</taxon>
        <taxon>Racocetra</taxon>
    </lineage>
</organism>
<feature type="non-terminal residue" evidence="1">
    <location>
        <position position="1"/>
    </location>
</feature>
<accession>A0ACA9PYW4</accession>
<evidence type="ECO:0000313" key="2">
    <source>
        <dbReference type="Proteomes" id="UP000789920"/>
    </source>
</evidence>
<feature type="non-terminal residue" evidence="1">
    <location>
        <position position="265"/>
    </location>
</feature>
<gene>
    <name evidence="1" type="ORF">RPERSI_LOCUS11839</name>
</gene>
<sequence length="265" mass="30286">KRRLNMVAQLINAEASTFYVVNSETGTSYAVNAEVSIPYTVMIDQVANIESSTSYVFTAEAIIFGAVNAKFSIFYVVSSYMIDTETNALCKNAVYDEATTEEVNSIGEMQHDFSLLKLGYMFLSWDDVEAFLKLMFGGKYIPKKSIDINAHRNRQSKRKGFTTFVNTHNHKLDPEKCKYNAKFRSIGDKALNDIEFYTKNRNLSITIQHQLLKAKYPDTTFLDMNLTNAIQHYKVKSKDLKNDASQLLLYLTEKRSEESGWSVEF</sequence>
<keyword evidence="2" id="KW-1185">Reference proteome</keyword>
<reference evidence="1" key="1">
    <citation type="submission" date="2021-06" db="EMBL/GenBank/DDBJ databases">
        <authorList>
            <person name="Kallberg Y."/>
            <person name="Tangrot J."/>
            <person name="Rosling A."/>
        </authorList>
    </citation>
    <scope>NUCLEOTIDE SEQUENCE</scope>
    <source>
        <strain evidence="1">MA461A</strain>
    </source>
</reference>
<name>A0ACA9PYW4_9GLOM</name>
<evidence type="ECO:0000313" key="1">
    <source>
        <dbReference type="EMBL" id="CAG8727583.1"/>
    </source>
</evidence>
<dbReference type="EMBL" id="CAJVQC010024734">
    <property type="protein sequence ID" value="CAG8727583.1"/>
    <property type="molecule type" value="Genomic_DNA"/>
</dbReference>